<accession>A0A285HFB7</accession>
<keyword evidence="2" id="KW-1185">Reference proteome</keyword>
<reference evidence="2" key="1">
    <citation type="submission" date="2017-09" db="EMBL/GenBank/DDBJ databases">
        <authorList>
            <person name="Varghese N."/>
            <person name="Submissions S."/>
        </authorList>
    </citation>
    <scope>NUCLEOTIDE SEQUENCE [LARGE SCALE GENOMIC DNA]</scope>
    <source>
        <strain evidence="2">MSL47</strain>
    </source>
</reference>
<dbReference type="AlphaFoldDB" id="A0A285HFB7"/>
<dbReference type="EMBL" id="OBDZ01000017">
    <property type="protein sequence ID" value="SNY33536.1"/>
    <property type="molecule type" value="Genomic_DNA"/>
</dbReference>
<gene>
    <name evidence="1" type="ORF">SAMN06265827_11733</name>
</gene>
<protein>
    <submittedName>
        <fullName evidence="1">Uncharacterized protein</fullName>
    </submittedName>
</protein>
<sequence length="124" mass="15196">MRFNQYSTEQQEYMLAVGYKKIINDIYHQYIDELSDECGEEEILEQELDLIDELDYWEVESRLLQAENDLVKWGRRVLYKWGIFTDKTIERTLDFELYDKEYIINMLMELNEEEISQLAKLYKK</sequence>
<dbReference type="OrthoDB" id="9914401at2"/>
<organism evidence="1 2">
    <name type="scientific">Orenia metallireducens</name>
    <dbReference type="NCBI Taxonomy" id="1413210"/>
    <lineage>
        <taxon>Bacteria</taxon>
        <taxon>Bacillati</taxon>
        <taxon>Bacillota</taxon>
        <taxon>Clostridia</taxon>
        <taxon>Halanaerobiales</taxon>
        <taxon>Halobacteroidaceae</taxon>
        <taxon>Orenia</taxon>
    </lineage>
</organism>
<evidence type="ECO:0000313" key="1">
    <source>
        <dbReference type="EMBL" id="SNY33536.1"/>
    </source>
</evidence>
<name>A0A285HFB7_9FIRM</name>
<proteinExistence type="predicted"/>
<dbReference type="Proteomes" id="UP000219573">
    <property type="component" value="Unassembled WGS sequence"/>
</dbReference>
<dbReference type="RefSeq" id="WP_097018333.1">
    <property type="nucleotide sequence ID" value="NZ_OBDZ01000017.1"/>
</dbReference>
<evidence type="ECO:0000313" key="2">
    <source>
        <dbReference type="Proteomes" id="UP000219573"/>
    </source>
</evidence>